<keyword evidence="1" id="KW-0343">GTPase activation</keyword>
<dbReference type="GO" id="GO:0000139">
    <property type="term" value="C:Golgi membrane"/>
    <property type="evidence" value="ECO:0007669"/>
    <property type="project" value="GOC"/>
</dbReference>
<evidence type="ECO:0000256" key="2">
    <source>
        <dbReference type="ARBA" id="ARBA00022723"/>
    </source>
</evidence>
<dbReference type="Pfam" id="PF01412">
    <property type="entry name" value="ArfGap"/>
    <property type="match status" value="1"/>
</dbReference>
<dbReference type="InterPro" id="IPR037278">
    <property type="entry name" value="ARFGAP/RecO"/>
</dbReference>
<dbReference type="GO" id="GO:0048205">
    <property type="term" value="P:COPI coating of Golgi vesicle"/>
    <property type="evidence" value="ECO:0007669"/>
    <property type="project" value="TreeGrafter"/>
</dbReference>
<dbReference type="PRINTS" id="PR00405">
    <property type="entry name" value="REVINTRACTNG"/>
</dbReference>
<dbReference type="PANTHER" id="PTHR45686:SF4">
    <property type="entry name" value="ADP-RIBOSYLATION FACTOR GTPASE ACTIVATING PROTEIN 3, ISOFORM H"/>
    <property type="match status" value="1"/>
</dbReference>
<evidence type="ECO:0000313" key="9">
    <source>
        <dbReference type="Proteomes" id="UP000244803"/>
    </source>
</evidence>
<evidence type="ECO:0000313" key="8">
    <source>
        <dbReference type="EMBL" id="UKJ88436.1"/>
    </source>
</evidence>
<dbReference type="PROSITE" id="PS50115">
    <property type="entry name" value="ARFGAP"/>
    <property type="match status" value="1"/>
</dbReference>
<dbReference type="GO" id="GO:0005096">
    <property type="term" value="F:GTPase activator activity"/>
    <property type="evidence" value="ECO:0007669"/>
    <property type="project" value="UniProtKB-KW"/>
</dbReference>
<evidence type="ECO:0000256" key="4">
    <source>
        <dbReference type="ARBA" id="ARBA00022833"/>
    </source>
</evidence>
<dbReference type="SUPFAM" id="SSF57863">
    <property type="entry name" value="ArfGap/RecO-like zinc finger"/>
    <property type="match status" value="1"/>
</dbReference>
<name>A0A976M4S7_THEOR</name>
<dbReference type="EMBL" id="CP056065">
    <property type="protein sequence ID" value="UKJ88436.1"/>
    <property type="molecule type" value="Genomic_DNA"/>
</dbReference>
<gene>
    <name evidence="8" type="ORF">MACJ_000880</name>
</gene>
<keyword evidence="2" id="KW-0479">Metal-binding</keyword>
<evidence type="ECO:0000256" key="5">
    <source>
        <dbReference type="PROSITE-ProRule" id="PRU00288"/>
    </source>
</evidence>
<dbReference type="AlphaFoldDB" id="A0A976M4S7"/>
<evidence type="ECO:0000259" key="7">
    <source>
        <dbReference type="PROSITE" id="PS50115"/>
    </source>
</evidence>
<dbReference type="InterPro" id="IPR001164">
    <property type="entry name" value="ArfGAP_dom"/>
</dbReference>
<dbReference type="GO" id="GO:0008270">
    <property type="term" value="F:zinc ion binding"/>
    <property type="evidence" value="ECO:0007669"/>
    <property type="project" value="UniProtKB-KW"/>
</dbReference>
<evidence type="ECO:0000256" key="1">
    <source>
        <dbReference type="ARBA" id="ARBA00022468"/>
    </source>
</evidence>
<feature type="domain" description="Arf-GAP" evidence="7">
    <location>
        <begin position="21"/>
        <end position="103"/>
    </location>
</feature>
<dbReference type="Proteomes" id="UP000244803">
    <property type="component" value="Chromosome 1"/>
</dbReference>
<dbReference type="PANTHER" id="PTHR45686">
    <property type="entry name" value="ADP-RIBOSYLATION FACTOR GTPASE ACTIVATING PROTEIN 3, ISOFORM H-RELATED"/>
    <property type="match status" value="1"/>
</dbReference>
<proteinExistence type="predicted"/>
<evidence type="ECO:0000256" key="6">
    <source>
        <dbReference type="SAM" id="MobiDB-lite"/>
    </source>
</evidence>
<keyword evidence="3 5" id="KW-0863">Zinc-finger</keyword>
<reference evidence="8" key="1">
    <citation type="submission" date="2022-07" db="EMBL/GenBank/DDBJ databases">
        <title>Evaluation of T. orientalis genome assembly methods using nanopore sequencing and analysis of variation between genomes.</title>
        <authorList>
            <person name="Yam J."/>
            <person name="Micallef M.L."/>
            <person name="Liu M."/>
            <person name="Djordjevic S.P."/>
            <person name="Bogema D.R."/>
            <person name="Jenkins C."/>
        </authorList>
    </citation>
    <scope>NUCLEOTIDE SEQUENCE</scope>
    <source>
        <strain evidence="8">Fish Creek</strain>
    </source>
</reference>
<dbReference type="SMART" id="SM00105">
    <property type="entry name" value="ArfGap"/>
    <property type="match status" value="1"/>
</dbReference>
<feature type="compositionally biased region" description="Low complexity" evidence="6">
    <location>
        <begin position="294"/>
        <end position="320"/>
    </location>
</feature>
<dbReference type="CDD" id="cd08831">
    <property type="entry name" value="ArfGap_ArfGap2_3_like"/>
    <property type="match status" value="1"/>
</dbReference>
<evidence type="ECO:0000256" key="3">
    <source>
        <dbReference type="ARBA" id="ARBA00022771"/>
    </source>
</evidence>
<protein>
    <submittedName>
        <fullName evidence="8">ADP-ribosylation factor GTPase activating protein</fullName>
    </submittedName>
</protein>
<dbReference type="OrthoDB" id="10266696at2759"/>
<sequence length="575" mass="61475">MDSLLSLEVDGRGFVSEADRDAFFRQQFAFPENTSCFDCGFNNPNWTSLSFSIYLCLNCSGRHRQLGSHISFVRSTDMDRFTRDQLIRLSLGGNGKFNSFLNSENLFKKPLNYTNNRLLAYSAKLDSELSKYTGKGNENLPVDKKEVLVSNVVDDQASKDKVVEPAFPSAVEGGDTLQNVLSSMRDDVEKLLADNNDTFSDLLDFGSVGTQDFTLNVGGNSSITEVGGDAHGSIARSEPEKHELLADFEPHKPQTDFNFDAVSDFVDFKPGNLNKPSADDSFLNLDLVDPEPAASSAPSVSASFSSPASSGRLSNVSGSSFGVRADGTSARGMRNKFSSKVHDFDFESFEKQNGLQASFANIPAPTATSAFGTTCPGGLTVGATSSAFAVSPNRGSTATFGGKVPVASPTLSSPSFAPAPAPSNDRSFVGNPISSLHVKSVASPVGASIGFAASSAATSNRSSILNEDPILPSKPYVKPDLSQFEGKKSISSDAFFGNSSTNAQTNLGNKVSPNSLAFSSDDYFGRPRKESPPVPSIEEQAIQNLSELKDNLVTAINKGSVLLEKAKQWLHTNYY</sequence>
<keyword evidence="4" id="KW-0862">Zinc</keyword>
<accession>A0A976M4S7</accession>
<organism evidence="8 9">
    <name type="scientific">Theileria orientalis</name>
    <dbReference type="NCBI Taxonomy" id="68886"/>
    <lineage>
        <taxon>Eukaryota</taxon>
        <taxon>Sar</taxon>
        <taxon>Alveolata</taxon>
        <taxon>Apicomplexa</taxon>
        <taxon>Aconoidasida</taxon>
        <taxon>Piroplasmida</taxon>
        <taxon>Theileriidae</taxon>
        <taxon>Theileria</taxon>
    </lineage>
</organism>
<feature type="region of interest" description="Disordered" evidence="6">
    <location>
        <begin position="294"/>
        <end position="329"/>
    </location>
</feature>
<dbReference type="Gene3D" id="1.10.220.150">
    <property type="entry name" value="Arf GTPase activating protein"/>
    <property type="match status" value="1"/>
</dbReference>
<dbReference type="InterPro" id="IPR038508">
    <property type="entry name" value="ArfGAP_dom_sf"/>
</dbReference>